<accession>A0A840YD26</accession>
<reference evidence="1 2" key="1">
    <citation type="submission" date="2020-08" db="EMBL/GenBank/DDBJ databases">
        <title>Genomic Encyclopedia of Type Strains, Phase IV (KMG-IV): sequencing the most valuable type-strain genomes for metagenomic binning, comparative biology and taxonomic classification.</title>
        <authorList>
            <person name="Goeker M."/>
        </authorList>
    </citation>
    <scope>NUCLEOTIDE SEQUENCE [LARGE SCALE GENOMIC DNA]</scope>
    <source>
        <strain evidence="1 2">DSM 26736</strain>
    </source>
</reference>
<gene>
    <name evidence="1" type="ORF">FHT02_001985</name>
</gene>
<keyword evidence="2" id="KW-1185">Reference proteome</keyword>
<dbReference type="AlphaFoldDB" id="A0A840YD26"/>
<dbReference type="GO" id="GO:0044781">
    <property type="term" value="P:bacterial-type flagellum organization"/>
    <property type="evidence" value="ECO:0007669"/>
    <property type="project" value="InterPro"/>
</dbReference>
<protein>
    <recommendedName>
        <fullName evidence="3">Flagellar trans-acting factor FliX</fullName>
    </recommendedName>
</protein>
<comment type="caution">
    <text evidence="1">The sequence shown here is derived from an EMBL/GenBank/DDBJ whole genome shotgun (WGS) entry which is preliminary data.</text>
</comment>
<evidence type="ECO:0008006" key="3">
    <source>
        <dbReference type="Google" id="ProtNLM"/>
    </source>
</evidence>
<organism evidence="1 2">
    <name type="scientific">Sphingomonas xinjiangensis</name>
    <dbReference type="NCBI Taxonomy" id="643568"/>
    <lineage>
        <taxon>Bacteria</taxon>
        <taxon>Pseudomonadati</taxon>
        <taxon>Pseudomonadota</taxon>
        <taxon>Alphaproteobacteria</taxon>
        <taxon>Sphingomonadales</taxon>
        <taxon>Sphingomonadaceae</taxon>
        <taxon>Sphingomonas</taxon>
    </lineage>
</organism>
<evidence type="ECO:0000313" key="2">
    <source>
        <dbReference type="Proteomes" id="UP000527143"/>
    </source>
</evidence>
<dbReference type="EMBL" id="JACIJF010000004">
    <property type="protein sequence ID" value="MBB5710754.1"/>
    <property type="molecule type" value="Genomic_DNA"/>
</dbReference>
<dbReference type="Proteomes" id="UP000527143">
    <property type="component" value="Unassembled WGS sequence"/>
</dbReference>
<proteinExistence type="predicted"/>
<dbReference type="RefSeq" id="WP_246352287.1">
    <property type="nucleotide sequence ID" value="NZ_JACIJF010000004.1"/>
</dbReference>
<name>A0A840YD26_9SPHN</name>
<sequence>MGRCGSKDLYFVRIENIPQLMAHSLLAALPKAAESFSVTREEKAPAAAPLPLQQQTNVTNPVPNVAMLVTLAAADPMMDRRRRLAAQAERGVEMLDHLHKEVLVGVPSVERLREIAQWSQTLDTPDEPVLAQILADIDLRVRVELAKYDVEA</sequence>
<evidence type="ECO:0000313" key="1">
    <source>
        <dbReference type="EMBL" id="MBB5710754.1"/>
    </source>
</evidence>
<dbReference type="Pfam" id="PF10768">
    <property type="entry name" value="FliX"/>
    <property type="match status" value="1"/>
</dbReference>
<dbReference type="InterPro" id="IPR019704">
    <property type="entry name" value="Flagellar_assmbl_FliX_class2"/>
</dbReference>